<sequence>MSDGSTVPKGTEGFVELVRRLVVRERRRDRPLPLLRITGDGAEAVLDVLGGRLRGARNPVPYARVPVRDAAGRRTGPDLPDLLDLLTGLCDALPGQRFGADRLRFRHYGLLRWLLHQDIAGRHVDDVPTELVRRLREHRRPRGEAAAEPSPFATLGTVHHVLWFLAQRVIPAMLFRAALSERIPGIGRTYR</sequence>
<keyword evidence="2" id="KW-1185">Reference proteome</keyword>
<protein>
    <submittedName>
        <fullName evidence="1">Uncharacterized protein</fullName>
    </submittedName>
</protein>
<accession>A0A6G2BIP1</accession>
<reference evidence="1 2" key="1">
    <citation type="submission" date="2019-11" db="EMBL/GenBank/DDBJ databases">
        <authorList>
            <person name="Yuan L."/>
        </authorList>
    </citation>
    <scope>NUCLEOTIDE SEQUENCE [LARGE SCALE GENOMIC DNA]</scope>
    <source>
        <strain evidence="1 2">TRM43335</strain>
    </source>
</reference>
<dbReference type="EMBL" id="WIXO01000001">
    <property type="protein sequence ID" value="MTE21939.1"/>
    <property type="molecule type" value="Genomic_DNA"/>
</dbReference>
<dbReference type="Proteomes" id="UP000473014">
    <property type="component" value="Unassembled WGS sequence"/>
</dbReference>
<name>A0A6G2BIP1_9ACTN</name>
<comment type="caution">
    <text evidence="1">The sequence shown here is derived from an EMBL/GenBank/DDBJ whole genome shotgun (WGS) entry which is preliminary data.</text>
</comment>
<gene>
    <name evidence="1" type="ORF">F0L17_23060</name>
</gene>
<organism evidence="1 2">
    <name type="scientific">Streptomyces taklimakanensis</name>
    <dbReference type="NCBI Taxonomy" id="2569853"/>
    <lineage>
        <taxon>Bacteria</taxon>
        <taxon>Bacillati</taxon>
        <taxon>Actinomycetota</taxon>
        <taxon>Actinomycetes</taxon>
        <taxon>Kitasatosporales</taxon>
        <taxon>Streptomycetaceae</taxon>
        <taxon>Streptomyces</taxon>
    </lineage>
</organism>
<dbReference type="AlphaFoldDB" id="A0A6G2BIP1"/>
<proteinExistence type="predicted"/>
<evidence type="ECO:0000313" key="2">
    <source>
        <dbReference type="Proteomes" id="UP000473014"/>
    </source>
</evidence>
<evidence type="ECO:0000313" key="1">
    <source>
        <dbReference type="EMBL" id="MTE21939.1"/>
    </source>
</evidence>